<reference evidence="4" key="2">
    <citation type="submission" date="2020-04" db="EMBL/GenBank/DDBJ databases">
        <authorList>
            <consortium name="NCBI Genome Project"/>
        </authorList>
    </citation>
    <scope>NUCLEOTIDE SEQUENCE</scope>
    <source>
        <strain evidence="4">CBS 781.70</strain>
    </source>
</reference>
<feature type="chain" id="PRO_5044632093" evidence="1">
    <location>
        <begin position="25"/>
        <end position="82"/>
    </location>
</feature>
<dbReference type="Proteomes" id="UP000504638">
    <property type="component" value="Unplaced"/>
</dbReference>
<dbReference type="EMBL" id="ML975149">
    <property type="protein sequence ID" value="KAF1817141.1"/>
    <property type="molecule type" value="Genomic_DNA"/>
</dbReference>
<protein>
    <submittedName>
        <fullName evidence="2 4">Uncharacterized protein</fullName>
    </submittedName>
</protein>
<reference evidence="4" key="3">
    <citation type="submission" date="2025-04" db="UniProtKB">
        <authorList>
            <consortium name="RefSeq"/>
        </authorList>
    </citation>
    <scope>IDENTIFICATION</scope>
    <source>
        <strain evidence="4">CBS 781.70</strain>
    </source>
</reference>
<feature type="signal peptide" evidence="1">
    <location>
        <begin position="1"/>
        <end position="24"/>
    </location>
</feature>
<keyword evidence="1" id="KW-0732">Signal</keyword>
<name>A0A6G1GGW1_9PEZI</name>
<keyword evidence="3" id="KW-1185">Reference proteome</keyword>
<evidence type="ECO:0000256" key="1">
    <source>
        <dbReference type="SAM" id="SignalP"/>
    </source>
</evidence>
<sequence>MSTHGSSPTWLVHLLLLRLHQSQGKPPLIRALALNSILTLYGPKSHQLNYIETSSIHSESQALKEISSSKSFLSLSPELPTA</sequence>
<gene>
    <name evidence="2 4" type="ORF">P152DRAFT_453736</name>
</gene>
<evidence type="ECO:0000313" key="2">
    <source>
        <dbReference type="EMBL" id="KAF1817141.1"/>
    </source>
</evidence>
<proteinExistence type="predicted"/>
<accession>A0A6G1GGW1</accession>
<dbReference type="AlphaFoldDB" id="A0A6G1GGW1"/>
<dbReference type="GeneID" id="54419017"/>
<dbReference type="RefSeq" id="XP_033538772.1">
    <property type="nucleotide sequence ID" value="XM_033678447.1"/>
</dbReference>
<evidence type="ECO:0000313" key="3">
    <source>
        <dbReference type="Proteomes" id="UP000504638"/>
    </source>
</evidence>
<reference evidence="2 4" key="1">
    <citation type="submission" date="2020-01" db="EMBL/GenBank/DDBJ databases">
        <authorList>
            <consortium name="DOE Joint Genome Institute"/>
            <person name="Haridas S."/>
            <person name="Albert R."/>
            <person name="Binder M."/>
            <person name="Bloem J."/>
            <person name="Labutti K."/>
            <person name="Salamov A."/>
            <person name="Andreopoulos B."/>
            <person name="Baker S.E."/>
            <person name="Barry K."/>
            <person name="Bills G."/>
            <person name="Bluhm B.H."/>
            <person name="Cannon C."/>
            <person name="Castanera R."/>
            <person name="Culley D.E."/>
            <person name="Daum C."/>
            <person name="Ezra D."/>
            <person name="Gonzalez J.B."/>
            <person name="Henrissat B."/>
            <person name="Kuo A."/>
            <person name="Liang C."/>
            <person name="Lipzen A."/>
            <person name="Lutzoni F."/>
            <person name="Magnuson J."/>
            <person name="Mondo S."/>
            <person name="Nolan M."/>
            <person name="Ohm R."/>
            <person name="Pangilinan J."/>
            <person name="Park H.-J."/>
            <person name="Ramirez L."/>
            <person name="Alfaro M."/>
            <person name="Sun H."/>
            <person name="Tritt A."/>
            <person name="Yoshinaga Y."/>
            <person name="Zwiers L.-H."/>
            <person name="Turgeon B.G."/>
            <person name="Goodwin S.B."/>
            <person name="Spatafora J.W."/>
            <person name="Crous P.W."/>
            <person name="Grigoriev I.V."/>
        </authorList>
    </citation>
    <scope>NUCLEOTIDE SEQUENCE</scope>
    <source>
        <strain evidence="2 4">CBS 781.70</strain>
    </source>
</reference>
<organism evidence="2">
    <name type="scientific">Eremomyces bilateralis CBS 781.70</name>
    <dbReference type="NCBI Taxonomy" id="1392243"/>
    <lineage>
        <taxon>Eukaryota</taxon>
        <taxon>Fungi</taxon>
        <taxon>Dikarya</taxon>
        <taxon>Ascomycota</taxon>
        <taxon>Pezizomycotina</taxon>
        <taxon>Dothideomycetes</taxon>
        <taxon>Dothideomycetes incertae sedis</taxon>
        <taxon>Eremomycetales</taxon>
        <taxon>Eremomycetaceae</taxon>
        <taxon>Eremomyces</taxon>
    </lineage>
</organism>
<evidence type="ECO:0000313" key="4">
    <source>
        <dbReference type="RefSeq" id="XP_033538772.1"/>
    </source>
</evidence>